<reference evidence="1" key="1">
    <citation type="submission" date="2014-09" db="EMBL/GenBank/DDBJ databases">
        <authorList>
            <person name="Magalhaes I.L.F."/>
            <person name="Oliveira U."/>
            <person name="Santos F.R."/>
            <person name="Vidigal T.H.D.A."/>
            <person name="Brescovit A.D."/>
            <person name="Santos A.J."/>
        </authorList>
    </citation>
    <scope>NUCLEOTIDE SEQUENCE</scope>
    <source>
        <tissue evidence="1">Shoot tissue taken approximately 20 cm above the soil surface</tissue>
    </source>
</reference>
<protein>
    <submittedName>
        <fullName evidence="1">Uncharacterized protein</fullName>
    </submittedName>
</protein>
<name>A0A0A9G8R1_ARUDO</name>
<accession>A0A0A9G8R1</accession>
<reference evidence="1" key="2">
    <citation type="journal article" date="2015" name="Data Brief">
        <title>Shoot transcriptome of the giant reed, Arundo donax.</title>
        <authorList>
            <person name="Barrero R.A."/>
            <person name="Guerrero F.D."/>
            <person name="Moolhuijzen P."/>
            <person name="Goolsby J.A."/>
            <person name="Tidwell J."/>
            <person name="Bellgard S.E."/>
            <person name="Bellgard M.I."/>
        </authorList>
    </citation>
    <scope>NUCLEOTIDE SEQUENCE</scope>
    <source>
        <tissue evidence="1">Shoot tissue taken approximately 20 cm above the soil surface</tissue>
    </source>
</reference>
<sequence length="55" mass="6001">MAARRQLRDAGWKVICLTACSARYGAAYGDDAAGWATKWRGVLVVKSEDLTRIGD</sequence>
<dbReference type="EMBL" id="GBRH01178062">
    <property type="protein sequence ID" value="JAE19834.1"/>
    <property type="molecule type" value="Transcribed_RNA"/>
</dbReference>
<evidence type="ECO:0000313" key="1">
    <source>
        <dbReference type="EMBL" id="JAE19834.1"/>
    </source>
</evidence>
<proteinExistence type="predicted"/>
<organism evidence="1">
    <name type="scientific">Arundo donax</name>
    <name type="common">Giant reed</name>
    <name type="synonym">Donax arundinaceus</name>
    <dbReference type="NCBI Taxonomy" id="35708"/>
    <lineage>
        <taxon>Eukaryota</taxon>
        <taxon>Viridiplantae</taxon>
        <taxon>Streptophyta</taxon>
        <taxon>Embryophyta</taxon>
        <taxon>Tracheophyta</taxon>
        <taxon>Spermatophyta</taxon>
        <taxon>Magnoliopsida</taxon>
        <taxon>Liliopsida</taxon>
        <taxon>Poales</taxon>
        <taxon>Poaceae</taxon>
        <taxon>PACMAD clade</taxon>
        <taxon>Arundinoideae</taxon>
        <taxon>Arundineae</taxon>
        <taxon>Arundo</taxon>
    </lineage>
</organism>
<dbReference type="AlphaFoldDB" id="A0A0A9G8R1"/>